<name>A0A1I7HAA5_9GAMM</name>
<dbReference type="Proteomes" id="UP000242496">
    <property type="component" value="Unassembled WGS sequence"/>
</dbReference>
<accession>A0A1I7HAA5</accession>
<dbReference type="AlphaFoldDB" id="A0A1I7HAA5"/>
<evidence type="ECO:0000313" key="1">
    <source>
        <dbReference type="EMBL" id="SFU57529.1"/>
    </source>
</evidence>
<reference evidence="2" key="1">
    <citation type="submission" date="2016-10" db="EMBL/GenBank/DDBJ databases">
        <authorList>
            <person name="Varghese N."/>
            <person name="Submissions S."/>
        </authorList>
    </citation>
    <scope>NUCLEOTIDE SEQUENCE [LARGE SCALE GENOMIC DNA]</scope>
    <source>
        <strain evidence="2">DSM 18168</strain>
    </source>
</reference>
<sequence length="49" mass="5570">MLFDSLPEEDHLTGRTFNYAYSTPKSISPKTCFGISSKVAFNLLTHKYI</sequence>
<evidence type="ECO:0000313" key="2">
    <source>
        <dbReference type="Proteomes" id="UP000242496"/>
    </source>
</evidence>
<organism evidence="1 2">
    <name type="scientific">Xenorhabdus koppenhoeferi</name>
    <dbReference type="NCBI Taxonomy" id="351659"/>
    <lineage>
        <taxon>Bacteria</taxon>
        <taxon>Pseudomonadati</taxon>
        <taxon>Pseudomonadota</taxon>
        <taxon>Gammaproteobacteria</taxon>
        <taxon>Enterobacterales</taxon>
        <taxon>Morganellaceae</taxon>
        <taxon>Xenorhabdus</taxon>
    </lineage>
</organism>
<dbReference type="STRING" id="351659.SAMN05421784_11245"/>
<keyword evidence="2" id="KW-1185">Reference proteome</keyword>
<proteinExistence type="predicted"/>
<gene>
    <name evidence="1" type="ORF">SAMN05421784_11245</name>
</gene>
<protein>
    <submittedName>
        <fullName evidence="1">Uncharacterized protein</fullName>
    </submittedName>
</protein>
<dbReference type="EMBL" id="FPBJ01000012">
    <property type="protein sequence ID" value="SFU57529.1"/>
    <property type="molecule type" value="Genomic_DNA"/>
</dbReference>